<dbReference type="InterPro" id="IPR029058">
    <property type="entry name" value="AB_hydrolase_fold"/>
</dbReference>
<keyword evidence="1" id="KW-0378">Hydrolase</keyword>
<dbReference type="AlphaFoldDB" id="A0A366E099"/>
<evidence type="ECO:0000313" key="2">
    <source>
        <dbReference type="Proteomes" id="UP000252254"/>
    </source>
</evidence>
<dbReference type="RefSeq" id="WP_113869557.1">
    <property type="nucleotide sequence ID" value="NZ_BAABQN010000006.1"/>
</dbReference>
<evidence type="ECO:0000313" key="1">
    <source>
        <dbReference type="EMBL" id="RBO95209.1"/>
    </source>
</evidence>
<protein>
    <submittedName>
        <fullName evidence="1">Putative alpha/beta hydrolase family protein</fullName>
    </submittedName>
</protein>
<organism evidence="1 2">
    <name type="scientific">Paraliobacillus ryukyuensis</name>
    <dbReference type="NCBI Taxonomy" id="200904"/>
    <lineage>
        <taxon>Bacteria</taxon>
        <taxon>Bacillati</taxon>
        <taxon>Bacillota</taxon>
        <taxon>Bacilli</taxon>
        <taxon>Bacillales</taxon>
        <taxon>Bacillaceae</taxon>
        <taxon>Paraliobacillus</taxon>
    </lineage>
</organism>
<dbReference type="STRING" id="200904.GCA_900168775_03437"/>
<dbReference type="GO" id="GO:0016787">
    <property type="term" value="F:hydrolase activity"/>
    <property type="evidence" value="ECO:0007669"/>
    <property type="project" value="UniProtKB-KW"/>
</dbReference>
<sequence length="280" mass="31576">MQRMKQKHAISIVVGIILCSLLLLAFVYAEPTDSKNQREQTPTLFIHGYKGGPRSFQTMLQRMEHNNWAEKAMVIHVAPNGDIVFGGRLAKHHNPLIQVIFAEDKASIAQQTIWIEDILYRLKNIYEIDQVNIVGHSMGGLTATNTILQDSMNKEFPHVEKLVVIASPFKGIDKNNYFKVNKGNAAVDLRPHSQALTNMIQRKTYFPPSISVLAIAGVSNNYGTDGLVRLDSAMGIEAIVNEKQLKRKIFYNKRATHSGLHELEAVDQRIATFLWKNTLE</sequence>
<name>A0A366E099_9BACI</name>
<dbReference type="SUPFAM" id="SSF53474">
    <property type="entry name" value="alpha/beta-Hydrolases"/>
    <property type="match status" value="1"/>
</dbReference>
<dbReference type="PANTHER" id="PTHR37946:SF1">
    <property type="entry name" value="SLL1969 PROTEIN"/>
    <property type="match status" value="1"/>
</dbReference>
<dbReference type="Pfam" id="PF06028">
    <property type="entry name" value="DUF915"/>
    <property type="match status" value="1"/>
</dbReference>
<gene>
    <name evidence="1" type="ORF">DES48_10946</name>
</gene>
<dbReference type="Gene3D" id="3.40.50.1820">
    <property type="entry name" value="alpha/beta hydrolase"/>
    <property type="match status" value="1"/>
</dbReference>
<dbReference type="EMBL" id="QNRI01000009">
    <property type="protein sequence ID" value="RBO95209.1"/>
    <property type="molecule type" value="Genomic_DNA"/>
</dbReference>
<accession>A0A366E099</accession>
<proteinExistence type="predicted"/>
<reference evidence="1 2" key="1">
    <citation type="submission" date="2018-06" db="EMBL/GenBank/DDBJ databases">
        <title>Genomic Encyclopedia of Type Strains, Phase IV (KMG-IV): sequencing the most valuable type-strain genomes for metagenomic binning, comparative biology and taxonomic classification.</title>
        <authorList>
            <person name="Goeker M."/>
        </authorList>
    </citation>
    <scope>NUCLEOTIDE SEQUENCE [LARGE SCALE GENOMIC DNA]</scope>
    <source>
        <strain evidence="1 2">DSM 15140</strain>
    </source>
</reference>
<comment type="caution">
    <text evidence="1">The sequence shown here is derived from an EMBL/GenBank/DDBJ whole genome shotgun (WGS) entry which is preliminary data.</text>
</comment>
<dbReference type="OrthoDB" id="503948at2"/>
<dbReference type="PANTHER" id="PTHR37946">
    <property type="entry name" value="SLL1969 PROTEIN"/>
    <property type="match status" value="1"/>
</dbReference>
<dbReference type="InterPro" id="IPR010315">
    <property type="entry name" value="DUF915_hydro-like"/>
</dbReference>
<dbReference type="Proteomes" id="UP000252254">
    <property type="component" value="Unassembled WGS sequence"/>
</dbReference>
<keyword evidence="2" id="KW-1185">Reference proteome</keyword>